<protein>
    <submittedName>
        <fullName evidence="1">Uncharacterized protein</fullName>
    </submittedName>
</protein>
<accession>A0A381RUX3</accession>
<proteinExistence type="predicted"/>
<sequence length="41" mass="4853">MKFFEHKVGSETARNQSKLRPAYERKLFKLKSPPKYGGLFH</sequence>
<gene>
    <name evidence="1" type="ORF">METZ01_LOCUS46611</name>
</gene>
<reference evidence="1" key="1">
    <citation type="submission" date="2018-05" db="EMBL/GenBank/DDBJ databases">
        <authorList>
            <person name="Lanie J.A."/>
            <person name="Ng W.-L."/>
            <person name="Kazmierczak K.M."/>
            <person name="Andrzejewski T.M."/>
            <person name="Davidsen T.M."/>
            <person name="Wayne K.J."/>
            <person name="Tettelin H."/>
            <person name="Glass J.I."/>
            <person name="Rusch D."/>
            <person name="Podicherti R."/>
            <person name="Tsui H.-C.T."/>
            <person name="Winkler M.E."/>
        </authorList>
    </citation>
    <scope>NUCLEOTIDE SEQUENCE</scope>
</reference>
<name>A0A381RUX3_9ZZZZ</name>
<evidence type="ECO:0000313" key="1">
    <source>
        <dbReference type="EMBL" id="SUZ93757.1"/>
    </source>
</evidence>
<dbReference type="EMBL" id="UINC01002174">
    <property type="protein sequence ID" value="SUZ93757.1"/>
    <property type="molecule type" value="Genomic_DNA"/>
</dbReference>
<dbReference type="AlphaFoldDB" id="A0A381RUX3"/>
<organism evidence="1">
    <name type="scientific">marine metagenome</name>
    <dbReference type="NCBI Taxonomy" id="408172"/>
    <lineage>
        <taxon>unclassified sequences</taxon>
        <taxon>metagenomes</taxon>
        <taxon>ecological metagenomes</taxon>
    </lineage>
</organism>